<organism evidence="2 3">
    <name type="scientific">Rhodocollybia butyracea</name>
    <dbReference type="NCBI Taxonomy" id="206335"/>
    <lineage>
        <taxon>Eukaryota</taxon>
        <taxon>Fungi</taxon>
        <taxon>Dikarya</taxon>
        <taxon>Basidiomycota</taxon>
        <taxon>Agaricomycotina</taxon>
        <taxon>Agaricomycetes</taxon>
        <taxon>Agaricomycetidae</taxon>
        <taxon>Agaricales</taxon>
        <taxon>Marasmiineae</taxon>
        <taxon>Omphalotaceae</taxon>
        <taxon>Rhodocollybia</taxon>
    </lineage>
</organism>
<dbReference type="EMBL" id="JADNRY010000022">
    <property type="protein sequence ID" value="KAF9072804.1"/>
    <property type="molecule type" value="Genomic_DNA"/>
</dbReference>
<proteinExistence type="predicted"/>
<evidence type="ECO:0000256" key="1">
    <source>
        <dbReference type="SAM" id="Phobius"/>
    </source>
</evidence>
<keyword evidence="1" id="KW-0812">Transmembrane</keyword>
<feature type="transmembrane region" description="Helical" evidence="1">
    <location>
        <begin position="32"/>
        <end position="51"/>
    </location>
</feature>
<keyword evidence="1" id="KW-0472">Membrane</keyword>
<comment type="caution">
    <text evidence="2">The sequence shown here is derived from an EMBL/GenBank/DDBJ whole genome shotgun (WGS) entry which is preliminary data.</text>
</comment>
<keyword evidence="3" id="KW-1185">Reference proteome</keyword>
<evidence type="ECO:0000313" key="2">
    <source>
        <dbReference type="EMBL" id="KAF9072804.1"/>
    </source>
</evidence>
<reference evidence="2" key="1">
    <citation type="submission" date="2020-11" db="EMBL/GenBank/DDBJ databases">
        <authorList>
            <consortium name="DOE Joint Genome Institute"/>
            <person name="Ahrendt S."/>
            <person name="Riley R."/>
            <person name="Andreopoulos W."/>
            <person name="Labutti K."/>
            <person name="Pangilinan J."/>
            <person name="Ruiz-Duenas F.J."/>
            <person name="Barrasa J.M."/>
            <person name="Sanchez-Garcia M."/>
            <person name="Camarero S."/>
            <person name="Miyauchi S."/>
            <person name="Serrano A."/>
            <person name="Linde D."/>
            <person name="Babiker R."/>
            <person name="Drula E."/>
            <person name="Ayuso-Fernandez I."/>
            <person name="Pacheco R."/>
            <person name="Padilla G."/>
            <person name="Ferreira P."/>
            <person name="Barriuso J."/>
            <person name="Kellner H."/>
            <person name="Castanera R."/>
            <person name="Alfaro M."/>
            <person name="Ramirez L."/>
            <person name="Pisabarro A.G."/>
            <person name="Kuo A."/>
            <person name="Tritt A."/>
            <person name="Lipzen A."/>
            <person name="He G."/>
            <person name="Yan M."/>
            <person name="Ng V."/>
            <person name="Cullen D."/>
            <person name="Martin F."/>
            <person name="Rosso M.-N."/>
            <person name="Henrissat B."/>
            <person name="Hibbett D."/>
            <person name="Martinez A.T."/>
            <person name="Grigoriev I.V."/>
        </authorList>
    </citation>
    <scope>NUCLEOTIDE SEQUENCE</scope>
    <source>
        <strain evidence="2">AH 40177</strain>
    </source>
</reference>
<protein>
    <submittedName>
        <fullName evidence="2">Uncharacterized protein</fullName>
    </submittedName>
</protein>
<evidence type="ECO:0000313" key="3">
    <source>
        <dbReference type="Proteomes" id="UP000772434"/>
    </source>
</evidence>
<keyword evidence="1" id="KW-1133">Transmembrane helix</keyword>
<sequence>MKRPCVHIIHVSLPAKLYCLHCSLWKTTKTGILLYLFFSVVHRGFIALVLLG</sequence>
<dbReference type="AlphaFoldDB" id="A0A9P5Q0V9"/>
<name>A0A9P5Q0V9_9AGAR</name>
<gene>
    <name evidence="2" type="ORF">BDP27DRAFT_1320025</name>
</gene>
<dbReference type="Proteomes" id="UP000772434">
    <property type="component" value="Unassembled WGS sequence"/>
</dbReference>
<accession>A0A9P5Q0V9</accession>